<dbReference type="InterPro" id="IPR006046">
    <property type="entry name" value="Alpha_amylase"/>
</dbReference>
<dbReference type="SMART" id="SM00642">
    <property type="entry name" value="Aamy"/>
    <property type="match status" value="1"/>
</dbReference>
<dbReference type="EC" id="3.2.1.1" evidence="3"/>
<comment type="catalytic activity">
    <reaction evidence="3">
        <text>Endohydrolysis of (1-&gt;4)-alpha-D-glucosidic linkages in polysaccharides containing three or more (1-&gt;4)-alpha-linked D-glucose units.</text>
        <dbReference type="EC" id="3.2.1.1"/>
    </reaction>
</comment>
<sequence length="580" mass="66378">MSLTTTQHLDLSPKPGKKYWGKDAREWREEFIYFLMVDRFHDSKERTALPGAGKTRGFGTSSQLMQACGGTLQGVRKHLRYIQELGCTSLWLSPVFENNVGIYHGYAIQDYLQVDARFGTVDDLADLVDEAHAMDMRVFLDIVLHHSGDNWSYPGDFPYYYYEGATFPFGSWRYDKKPSPLELRNPDLYERKGQIRNFDCYPETREGDFENLKTFKNDDSPEALYVQDILTKIHCYWIRETDVDGFRLDAVKHMGEKAISQFCSLIREYAYTLGKHDFFLFGELLGPEELYNHYIGPKTSIQVEDKAIYYGLNSVLDFPLYHVLADVILGKSTPEKLIERYESLRKNALSRGEFGEFLVTFIDNHDQVGQAIKTRFGHDATEEQIIAGMGFLLCALGTPCIYYGTEQGFQGAGACDWNIREAMFSLDNDTQNVLNQQNPIYREIATIANLRKKNAVLKFGRMYMRESSRSGKNFYLPVYADCMLAFSRILYDEEILVVYNHSLTKSDEEYIVVDKHLNAEGSVFRFCYGGKGKIHVLKNEDGSHHFVKVKLNPGQFVILTNQNSAGLSGALRGDEFQAPA</sequence>
<keyword evidence="3" id="KW-0119">Carbohydrate metabolism</keyword>
<evidence type="ECO:0000259" key="4">
    <source>
        <dbReference type="SMART" id="SM00642"/>
    </source>
</evidence>
<comment type="similarity">
    <text evidence="1 2">Belongs to the glycosyl hydrolase 13 family.</text>
</comment>
<dbReference type="RefSeq" id="WP_202008407.1">
    <property type="nucleotide sequence ID" value="NZ_JAERRB010000002.1"/>
</dbReference>
<evidence type="ECO:0000256" key="1">
    <source>
        <dbReference type="ARBA" id="ARBA00008061"/>
    </source>
</evidence>
<evidence type="ECO:0000313" key="5">
    <source>
        <dbReference type="EMBL" id="MBL0741044.1"/>
    </source>
</evidence>
<gene>
    <name evidence="5" type="ORF">JI741_07420</name>
</gene>
<keyword evidence="6" id="KW-1185">Reference proteome</keyword>
<dbReference type="SUPFAM" id="SSF51445">
    <property type="entry name" value="(Trans)glycosidases"/>
    <property type="match status" value="1"/>
</dbReference>
<dbReference type="Proteomes" id="UP000613030">
    <property type="component" value="Unassembled WGS sequence"/>
</dbReference>
<dbReference type="PANTHER" id="PTHR10357:SF209">
    <property type="entry name" value="PERIPLASMIC ALPHA-AMYLASE"/>
    <property type="match status" value="1"/>
</dbReference>
<organism evidence="5 6">
    <name type="scientific">Chryseolinea lacunae</name>
    <dbReference type="NCBI Taxonomy" id="2801331"/>
    <lineage>
        <taxon>Bacteria</taxon>
        <taxon>Pseudomonadati</taxon>
        <taxon>Bacteroidota</taxon>
        <taxon>Cytophagia</taxon>
        <taxon>Cytophagales</taxon>
        <taxon>Fulvivirgaceae</taxon>
        <taxon>Chryseolinea</taxon>
    </lineage>
</organism>
<proteinExistence type="inferred from homology"/>
<protein>
    <recommendedName>
        <fullName evidence="3">Alpha-amylase</fullName>
        <ecNumber evidence="3">3.2.1.1</ecNumber>
    </recommendedName>
</protein>
<dbReference type="PANTHER" id="PTHR10357">
    <property type="entry name" value="ALPHA-AMYLASE FAMILY MEMBER"/>
    <property type="match status" value="1"/>
</dbReference>
<evidence type="ECO:0000256" key="3">
    <source>
        <dbReference type="RuleBase" id="RU361134"/>
    </source>
</evidence>
<keyword evidence="3" id="KW-0378">Hydrolase</keyword>
<dbReference type="EMBL" id="JAERRB010000002">
    <property type="protein sequence ID" value="MBL0741044.1"/>
    <property type="molecule type" value="Genomic_DNA"/>
</dbReference>
<dbReference type="PRINTS" id="PR00110">
    <property type="entry name" value="ALPHAAMYLASE"/>
</dbReference>
<dbReference type="InterPro" id="IPR017853">
    <property type="entry name" value="GH"/>
</dbReference>
<evidence type="ECO:0000313" key="6">
    <source>
        <dbReference type="Proteomes" id="UP000613030"/>
    </source>
</evidence>
<keyword evidence="3" id="KW-0326">Glycosidase</keyword>
<feature type="domain" description="Glycosyl hydrolase family 13 catalytic" evidence="4">
    <location>
        <begin position="34"/>
        <end position="451"/>
    </location>
</feature>
<dbReference type="Gene3D" id="3.20.20.80">
    <property type="entry name" value="Glycosidases"/>
    <property type="match status" value="1"/>
</dbReference>
<dbReference type="InterPro" id="IPR006047">
    <property type="entry name" value="GH13_cat_dom"/>
</dbReference>
<comment type="caution">
    <text evidence="5">The sequence shown here is derived from an EMBL/GenBank/DDBJ whole genome shotgun (WGS) entry which is preliminary data.</text>
</comment>
<name>A0ABS1KNK9_9BACT</name>
<reference evidence="5 6" key="1">
    <citation type="submission" date="2021-01" db="EMBL/GenBank/DDBJ databases">
        <title>Chryseolinea sp. Jin1 Genome sequencing and assembly.</title>
        <authorList>
            <person name="Kim I."/>
        </authorList>
    </citation>
    <scope>NUCLEOTIDE SEQUENCE [LARGE SCALE GENOMIC DNA]</scope>
    <source>
        <strain evidence="5 6">Jin1</strain>
    </source>
</reference>
<evidence type="ECO:0000256" key="2">
    <source>
        <dbReference type="RuleBase" id="RU003615"/>
    </source>
</evidence>
<dbReference type="Pfam" id="PF00128">
    <property type="entry name" value="Alpha-amylase"/>
    <property type="match status" value="1"/>
</dbReference>
<accession>A0ABS1KNK9</accession>